<accession>A0A369Q5I6</accession>
<dbReference type="GO" id="GO:0016857">
    <property type="term" value="F:racemase and epimerase activity, acting on carbohydrates and derivatives"/>
    <property type="evidence" value="ECO:0007669"/>
    <property type="project" value="InterPro"/>
</dbReference>
<comment type="caution">
    <text evidence="1">The sequence shown here is derived from an EMBL/GenBank/DDBJ whole genome shotgun (WGS) entry which is preliminary data.</text>
</comment>
<organism evidence="1 2">
    <name type="scientific">Pedobacter chinensis</name>
    <dbReference type="NCBI Taxonomy" id="2282421"/>
    <lineage>
        <taxon>Bacteria</taxon>
        <taxon>Pseudomonadati</taxon>
        <taxon>Bacteroidota</taxon>
        <taxon>Sphingobacteriia</taxon>
        <taxon>Sphingobacteriales</taxon>
        <taxon>Sphingobacteriaceae</taxon>
        <taxon>Pedobacter</taxon>
    </lineage>
</organism>
<dbReference type="AlphaFoldDB" id="A0A369Q5I6"/>
<dbReference type="InterPro" id="IPR011008">
    <property type="entry name" value="Dimeric_a/b-barrel"/>
</dbReference>
<dbReference type="InterPro" id="IPR052996">
    <property type="entry name" value="Carb_Metab_Mutarotase"/>
</dbReference>
<dbReference type="Pfam" id="PF05336">
    <property type="entry name" value="rhaM"/>
    <property type="match status" value="1"/>
</dbReference>
<dbReference type="InterPro" id="IPR008000">
    <property type="entry name" value="Rham/fucose_mutarotase"/>
</dbReference>
<dbReference type="PANTHER" id="PTHR43239:SF1">
    <property type="entry name" value="UPF0734 PROTEIN DDB_G0273871_DDB_G0273177"/>
    <property type="match status" value="1"/>
</dbReference>
<dbReference type="SUPFAM" id="SSF54909">
    <property type="entry name" value="Dimeric alpha+beta barrel"/>
    <property type="match status" value="1"/>
</dbReference>
<dbReference type="PANTHER" id="PTHR43239">
    <property type="entry name" value="UPF0734 PROTEIN DDB_G0273871/DDB_G0273177"/>
    <property type="match status" value="1"/>
</dbReference>
<sequence>MNRYCFTLDLIDNEERIAAYKQYHQAVWPEILESIKNSGITDMEIYLSGNRLFMIMDVNDGFSFEEKAKADLRNSKVQEWETLMWKYQQALPGAKPGEKWRLMEQIFKL</sequence>
<dbReference type="EMBL" id="QPKV01000001">
    <property type="protein sequence ID" value="RDC58537.1"/>
    <property type="molecule type" value="Genomic_DNA"/>
</dbReference>
<gene>
    <name evidence="1" type="ORF">DU508_00605</name>
</gene>
<dbReference type="Gene3D" id="3.30.70.100">
    <property type="match status" value="1"/>
</dbReference>
<dbReference type="Proteomes" id="UP000253961">
    <property type="component" value="Unassembled WGS sequence"/>
</dbReference>
<proteinExistence type="predicted"/>
<dbReference type="RefSeq" id="WP_115400911.1">
    <property type="nucleotide sequence ID" value="NZ_QPKV01000001.1"/>
</dbReference>
<dbReference type="OrthoDB" id="1430580at2"/>
<keyword evidence="2" id="KW-1185">Reference proteome</keyword>
<evidence type="ECO:0000313" key="1">
    <source>
        <dbReference type="EMBL" id="RDC58537.1"/>
    </source>
</evidence>
<reference evidence="1 2" key="1">
    <citation type="submission" date="2018-07" db="EMBL/GenBank/DDBJ databases">
        <title>Pedobacter sp. nov., isolated from soil.</title>
        <authorList>
            <person name="Zhou L.Y."/>
            <person name="Du Z.J."/>
        </authorList>
    </citation>
    <scope>NUCLEOTIDE SEQUENCE [LARGE SCALE GENOMIC DNA]</scope>
    <source>
        <strain evidence="1 2">JDX94</strain>
    </source>
</reference>
<name>A0A369Q5I6_9SPHI</name>
<protein>
    <submittedName>
        <fullName evidence="1">L-rhamnose mutarotase</fullName>
    </submittedName>
</protein>
<evidence type="ECO:0000313" key="2">
    <source>
        <dbReference type="Proteomes" id="UP000253961"/>
    </source>
</evidence>